<dbReference type="AlphaFoldDB" id="X1MS54"/>
<feature type="non-terminal residue" evidence="2">
    <location>
        <position position="1"/>
    </location>
</feature>
<organism evidence="2">
    <name type="scientific">marine sediment metagenome</name>
    <dbReference type="NCBI Taxonomy" id="412755"/>
    <lineage>
        <taxon>unclassified sequences</taxon>
        <taxon>metagenomes</taxon>
        <taxon>ecological metagenomes</taxon>
    </lineage>
</organism>
<dbReference type="PANTHER" id="PTHR45726">
    <property type="entry name" value="LEUKOTRIENE A-4 HYDROLASE"/>
    <property type="match status" value="1"/>
</dbReference>
<gene>
    <name evidence="2" type="ORF">S06H3_43728</name>
</gene>
<dbReference type="GO" id="GO:0008237">
    <property type="term" value="F:metallopeptidase activity"/>
    <property type="evidence" value="ECO:0007669"/>
    <property type="project" value="InterPro"/>
</dbReference>
<dbReference type="InterPro" id="IPR027268">
    <property type="entry name" value="Peptidase_M4/M1_CTD_sf"/>
</dbReference>
<dbReference type="EMBL" id="BARV01027140">
    <property type="protein sequence ID" value="GAI34138.1"/>
    <property type="molecule type" value="Genomic_DNA"/>
</dbReference>
<name>X1MS54_9ZZZZ</name>
<feature type="non-terminal residue" evidence="2">
    <location>
        <position position="262"/>
    </location>
</feature>
<dbReference type="InterPro" id="IPR014782">
    <property type="entry name" value="Peptidase_M1_dom"/>
</dbReference>
<reference evidence="2" key="1">
    <citation type="journal article" date="2014" name="Front. Microbiol.">
        <title>High frequency of phylogenetically diverse reductive dehalogenase-homologous genes in deep subseafloor sedimentary metagenomes.</title>
        <authorList>
            <person name="Kawai M."/>
            <person name="Futagami T."/>
            <person name="Toyoda A."/>
            <person name="Takaki Y."/>
            <person name="Nishi S."/>
            <person name="Hori S."/>
            <person name="Arai W."/>
            <person name="Tsubouchi T."/>
            <person name="Morono Y."/>
            <person name="Uchiyama I."/>
            <person name="Ito T."/>
            <person name="Fujiyama A."/>
            <person name="Inagaki F."/>
            <person name="Takami H."/>
        </authorList>
    </citation>
    <scope>NUCLEOTIDE SEQUENCE</scope>
    <source>
        <strain evidence="2">Expedition CK06-06</strain>
    </source>
</reference>
<evidence type="ECO:0000259" key="1">
    <source>
        <dbReference type="Pfam" id="PF01433"/>
    </source>
</evidence>
<dbReference type="Gene3D" id="1.10.390.10">
    <property type="entry name" value="Neutral Protease Domain 2"/>
    <property type="match status" value="1"/>
</dbReference>
<dbReference type="Pfam" id="PF01433">
    <property type="entry name" value="Peptidase_M1"/>
    <property type="match status" value="1"/>
</dbReference>
<protein>
    <recommendedName>
        <fullName evidence="1">Peptidase M1 membrane alanine aminopeptidase domain-containing protein</fullName>
    </recommendedName>
</protein>
<comment type="caution">
    <text evidence="2">The sequence shown here is derived from an EMBL/GenBank/DDBJ whole genome shotgun (WGS) entry which is preliminary data.</text>
</comment>
<dbReference type="PANTHER" id="PTHR45726:SF3">
    <property type="entry name" value="LEUKOTRIENE A-4 HYDROLASE"/>
    <property type="match status" value="1"/>
</dbReference>
<proteinExistence type="predicted"/>
<dbReference type="SUPFAM" id="SSF55486">
    <property type="entry name" value="Metalloproteases ('zincins'), catalytic domain"/>
    <property type="match status" value="1"/>
</dbReference>
<dbReference type="GO" id="GO:0008270">
    <property type="term" value="F:zinc ion binding"/>
    <property type="evidence" value="ECO:0007669"/>
    <property type="project" value="InterPro"/>
</dbReference>
<dbReference type="InterPro" id="IPR034015">
    <property type="entry name" value="M1_LTA4H"/>
</dbReference>
<accession>X1MS54</accession>
<feature type="domain" description="Peptidase M1 membrane alanine aminopeptidase" evidence="1">
    <location>
        <begin position="66"/>
        <end position="259"/>
    </location>
</feature>
<evidence type="ECO:0000313" key="2">
    <source>
        <dbReference type="EMBL" id="GAI34138.1"/>
    </source>
</evidence>
<sequence>AWTADPDFIKVERDFVADEEVSLEEYEEVARMLQLPLEEVKLPDVKMILLIEPEHKSQIDRHFKALRMAIKYYGLWYGPYPYETVTMVDPPFRTSSGGMEYPTFFTAGTGILRSKKVLSPEGVIIHEFGHGYWYGLCANNEFEEAWLDEGINSYSEGKVLAVAYGPGAIPLSFRRIPLSWFCKLPEYYNYELERAAAINVVELDPITTVSWKFHDRGSYGLNVYDRASVCLHTLEGLVGEEMMLRILRTFQMRFRYKHPQTQ</sequence>